<feature type="transmembrane region" description="Helical" evidence="1">
    <location>
        <begin position="32"/>
        <end position="49"/>
    </location>
</feature>
<proteinExistence type="predicted"/>
<dbReference type="Proteomes" id="UP000318995">
    <property type="component" value="Unassembled WGS sequence"/>
</dbReference>
<gene>
    <name evidence="2" type="ORF">Pla111_07070</name>
</gene>
<evidence type="ECO:0000313" key="2">
    <source>
        <dbReference type="EMBL" id="TWT48929.1"/>
    </source>
</evidence>
<organism evidence="2 3">
    <name type="scientific">Botrimarina hoheduenensis</name>
    <dbReference type="NCBI Taxonomy" id="2528000"/>
    <lineage>
        <taxon>Bacteria</taxon>
        <taxon>Pseudomonadati</taxon>
        <taxon>Planctomycetota</taxon>
        <taxon>Planctomycetia</taxon>
        <taxon>Pirellulales</taxon>
        <taxon>Lacipirellulaceae</taxon>
        <taxon>Botrimarina</taxon>
    </lineage>
</organism>
<keyword evidence="1" id="KW-0472">Membrane</keyword>
<dbReference type="EMBL" id="SJPH01000001">
    <property type="protein sequence ID" value="TWT48929.1"/>
    <property type="molecule type" value="Genomic_DNA"/>
</dbReference>
<sequence length="84" mass="9222">MFLLFLRYVPAAAFWIAKHAGAISYRNCNLQTLILAPLIVVLLLLPAVFSGGRREPRSSQSTFATTVGHTAAGYEAPTPWGFER</sequence>
<keyword evidence="1" id="KW-0812">Transmembrane</keyword>
<evidence type="ECO:0000313" key="3">
    <source>
        <dbReference type="Proteomes" id="UP000318995"/>
    </source>
</evidence>
<keyword evidence="1" id="KW-1133">Transmembrane helix</keyword>
<name>A0A5C5WFR3_9BACT</name>
<keyword evidence="3" id="KW-1185">Reference proteome</keyword>
<accession>A0A5C5WFR3</accession>
<comment type="caution">
    <text evidence="2">The sequence shown here is derived from an EMBL/GenBank/DDBJ whole genome shotgun (WGS) entry which is preliminary data.</text>
</comment>
<protein>
    <submittedName>
        <fullName evidence="2">Uncharacterized protein</fullName>
    </submittedName>
</protein>
<dbReference type="RefSeq" id="WP_146571363.1">
    <property type="nucleotide sequence ID" value="NZ_SJPH01000001.1"/>
</dbReference>
<reference evidence="2 3" key="1">
    <citation type="submission" date="2019-02" db="EMBL/GenBank/DDBJ databases">
        <title>Deep-cultivation of Planctomycetes and their phenomic and genomic characterization uncovers novel biology.</title>
        <authorList>
            <person name="Wiegand S."/>
            <person name="Jogler M."/>
            <person name="Boedeker C."/>
            <person name="Pinto D."/>
            <person name="Vollmers J."/>
            <person name="Rivas-Marin E."/>
            <person name="Kohn T."/>
            <person name="Peeters S.H."/>
            <person name="Heuer A."/>
            <person name="Rast P."/>
            <person name="Oberbeckmann S."/>
            <person name="Bunk B."/>
            <person name="Jeske O."/>
            <person name="Meyerdierks A."/>
            <person name="Storesund J.E."/>
            <person name="Kallscheuer N."/>
            <person name="Luecker S."/>
            <person name="Lage O.M."/>
            <person name="Pohl T."/>
            <person name="Merkel B.J."/>
            <person name="Hornburger P."/>
            <person name="Mueller R.-W."/>
            <person name="Bruemmer F."/>
            <person name="Labrenz M."/>
            <person name="Spormann A.M."/>
            <person name="Op Den Camp H."/>
            <person name="Overmann J."/>
            <person name="Amann R."/>
            <person name="Jetten M.S.M."/>
            <person name="Mascher T."/>
            <person name="Medema M.H."/>
            <person name="Devos D.P."/>
            <person name="Kaster A.-K."/>
            <person name="Ovreas L."/>
            <person name="Rohde M."/>
            <person name="Galperin M.Y."/>
            <person name="Jogler C."/>
        </authorList>
    </citation>
    <scope>NUCLEOTIDE SEQUENCE [LARGE SCALE GENOMIC DNA]</scope>
    <source>
        <strain evidence="2 3">Pla111</strain>
    </source>
</reference>
<evidence type="ECO:0000256" key="1">
    <source>
        <dbReference type="SAM" id="Phobius"/>
    </source>
</evidence>
<dbReference type="AlphaFoldDB" id="A0A5C5WFR3"/>